<proteinExistence type="predicted"/>
<dbReference type="AlphaFoldDB" id="A0A0C2VHJ1"/>
<organism evidence="1 2">
    <name type="scientific">Rhodococcus erythropolis</name>
    <name type="common">Arthrobacter picolinophilus</name>
    <dbReference type="NCBI Taxonomy" id="1833"/>
    <lineage>
        <taxon>Bacteria</taxon>
        <taxon>Bacillati</taxon>
        <taxon>Actinomycetota</taxon>
        <taxon>Actinomycetes</taxon>
        <taxon>Mycobacteriales</taxon>
        <taxon>Nocardiaceae</taxon>
        <taxon>Rhodococcus</taxon>
        <taxon>Rhodococcus erythropolis group</taxon>
    </lineage>
</organism>
<protein>
    <submittedName>
        <fullName evidence="1">Uncharacterized protein</fullName>
    </submittedName>
</protein>
<comment type="caution">
    <text evidence="1">The sequence shown here is derived from an EMBL/GenBank/DDBJ whole genome shotgun (WGS) entry which is preliminary data.</text>
</comment>
<name>A0A0C2VHJ1_RHOER</name>
<accession>A0A0C2VHJ1</accession>
<reference evidence="1 2" key="1">
    <citation type="journal article" date="2017" name="Poromechanics V (2013)">
        <title>Genomic Characterization of the Arsenic-Tolerant Actinobacterium, &lt;i&gt;Rhodococcus erythropolis&lt;/i&gt; S43.</title>
        <authorList>
            <person name="Retamal-Morales G."/>
            <person name="Mehnert M."/>
            <person name="Schwabe R."/>
            <person name="Tischler D."/>
            <person name="Schloemann M."/>
            <person name="Levican G.J."/>
        </authorList>
    </citation>
    <scope>NUCLEOTIDE SEQUENCE [LARGE SCALE GENOMIC DNA]</scope>
    <source>
        <strain evidence="1 2">S43</strain>
    </source>
</reference>
<dbReference type="EMBL" id="MRBO01000659">
    <property type="protein sequence ID" value="KAB2582643.1"/>
    <property type="molecule type" value="Genomic_DNA"/>
</dbReference>
<evidence type="ECO:0000313" key="2">
    <source>
        <dbReference type="Proteomes" id="UP000325576"/>
    </source>
</evidence>
<sequence>MRSVELMMKMLKRPASTQECSSDEELNPLLALLFGQHSCVFILFANHFSSDGTIGPHRQ</sequence>
<evidence type="ECO:0000313" key="1">
    <source>
        <dbReference type="EMBL" id="KAB2582643.1"/>
    </source>
</evidence>
<gene>
    <name evidence="1" type="ORF">BS297_24665</name>
</gene>
<dbReference type="Proteomes" id="UP000325576">
    <property type="component" value="Unassembled WGS sequence"/>
</dbReference>